<comment type="caution">
    <text evidence="2">The sequence shown here is derived from an EMBL/GenBank/DDBJ whole genome shotgun (WGS) entry which is preliminary data.</text>
</comment>
<keyword evidence="1" id="KW-0175">Coiled coil</keyword>
<dbReference type="RefSeq" id="WP_026205604.1">
    <property type="nucleotide sequence ID" value="NZ_JBIAZU010000007.1"/>
</dbReference>
<organism evidence="2 3">
    <name type="scientific">Paractinoplanes globisporus</name>
    <dbReference type="NCBI Taxonomy" id="113565"/>
    <lineage>
        <taxon>Bacteria</taxon>
        <taxon>Bacillati</taxon>
        <taxon>Actinomycetota</taxon>
        <taxon>Actinomycetes</taxon>
        <taxon>Micromonosporales</taxon>
        <taxon>Micromonosporaceae</taxon>
        <taxon>Paractinoplanes</taxon>
    </lineage>
</organism>
<name>A0ABW6WQH7_9ACTN</name>
<dbReference type="Gene3D" id="3.30.1310.10">
    <property type="entry name" value="Nucleoid-associated protein YbaB-like domain"/>
    <property type="match status" value="1"/>
</dbReference>
<dbReference type="InterPro" id="IPR036894">
    <property type="entry name" value="YbaB-like_sf"/>
</dbReference>
<dbReference type="SUPFAM" id="SSF82607">
    <property type="entry name" value="YbaB-like"/>
    <property type="match status" value="1"/>
</dbReference>
<dbReference type="InterPro" id="IPR004401">
    <property type="entry name" value="YbaB/EbfC"/>
</dbReference>
<evidence type="ECO:0000313" key="3">
    <source>
        <dbReference type="Proteomes" id="UP001602245"/>
    </source>
</evidence>
<reference evidence="2 3" key="1">
    <citation type="submission" date="2024-10" db="EMBL/GenBank/DDBJ databases">
        <title>The Natural Products Discovery Center: Release of the First 8490 Sequenced Strains for Exploring Actinobacteria Biosynthetic Diversity.</title>
        <authorList>
            <person name="Kalkreuter E."/>
            <person name="Kautsar S.A."/>
            <person name="Yang D."/>
            <person name="Bader C.D."/>
            <person name="Teijaro C.N."/>
            <person name="Fluegel L."/>
            <person name="Davis C.M."/>
            <person name="Simpson J.R."/>
            <person name="Lauterbach L."/>
            <person name="Steele A.D."/>
            <person name="Gui C."/>
            <person name="Meng S."/>
            <person name="Li G."/>
            <person name="Viehrig K."/>
            <person name="Ye F."/>
            <person name="Su P."/>
            <person name="Kiefer A.F."/>
            <person name="Nichols A."/>
            <person name="Cepeda A.J."/>
            <person name="Yan W."/>
            <person name="Fan B."/>
            <person name="Jiang Y."/>
            <person name="Adhikari A."/>
            <person name="Zheng C.-J."/>
            <person name="Schuster L."/>
            <person name="Cowan T.M."/>
            <person name="Smanski M.J."/>
            <person name="Chevrette M.G."/>
            <person name="De Carvalho L.P.S."/>
            <person name="Shen B."/>
        </authorList>
    </citation>
    <scope>NUCLEOTIDE SEQUENCE [LARGE SCALE GENOMIC DNA]</scope>
    <source>
        <strain evidence="2 3">NPDC000087</strain>
    </source>
</reference>
<dbReference type="EMBL" id="JBIAZU010000007">
    <property type="protein sequence ID" value="MFF5295131.1"/>
    <property type="molecule type" value="Genomic_DNA"/>
</dbReference>
<evidence type="ECO:0000256" key="1">
    <source>
        <dbReference type="SAM" id="Coils"/>
    </source>
</evidence>
<accession>A0ABW6WQH7</accession>
<protein>
    <submittedName>
        <fullName evidence="2">YbaB/EbfC family nucleoid-associated protein</fullName>
    </submittedName>
</protein>
<dbReference type="Proteomes" id="UP001602245">
    <property type="component" value="Unassembled WGS sequence"/>
</dbReference>
<sequence length="132" mass="14604">MAETADRDANQGLRDRLAEVYGQYARLRSDLDDLQQRLAAVRVSCESDDGLVRATVGPRGQLVDLSLDQRIFRDADGDRLARTIVATVQEAAAQTAGRIEELMVGYLPADSGTLRYLRDNDFSALLGRYDRG</sequence>
<proteinExistence type="predicted"/>
<feature type="coiled-coil region" evidence="1">
    <location>
        <begin position="17"/>
        <end position="44"/>
    </location>
</feature>
<dbReference type="Pfam" id="PF02575">
    <property type="entry name" value="YbaB_DNA_bd"/>
    <property type="match status" value="1"/>
</dbReference>
<keyword evidence="3" id="KW-1185">Reference proteome</keyword>
<evidence type="ECO:0000313" key="2">
    <source>
        <dbReference type="EMBL" id="MFF5295131.1"/>
    </source>
</evidence>
<gene>
    <name evidence="2" type="ORF">ACFY35_37315</name>
</gene>